<dbReference type="EMBL" id="AACS02000010">
    <property type="protein sequence ID" value="EFI26914.1"/>
    <property type="molecule type" value="Genomic_DNA"/>
</dbReference>
<dbReference type="InParanoid" id="D6RPZ4"/>
<dbReference type="HOGENOM" id="CLU_1916972_0_0_1"/>
<dbReference type="AlphaFoldDB" id="D6RPZ4"/>
<dbReference type="RefSeq" id="XP_002910408.1">
    <property type="nucleotide sequence ID" value="XM_002910362.1"/>
</dbReference>
<protein>
    <submittedName>
        <fullName evidence="2">Uncharacterized protein</fullName>
    </submittedName>
</protein>
<feature type="region of interest" description="Disordered" evidence="1">
    <location>
        <begin position="1"/>
        <end position="32"/>
    </location>
</feature>
<dbReference type="Proteomes" id="UP000001861">
    <property type="component" value="Unassembled WGS sequence"/>
</dbReference>
<comment type="caution">
    <text evidence="2">The sequence shown here is derived from an EMBL/GenBank/DDBJ whole genome shotgun (WGS) entry which is preliminary data.</text>
</comment>
<evidence type="ECO:0000313" key="2">
    <source>
        <dbReference type="EMBL" id="EFI26914.1"/>
    </source>
</evidence>
<dbReference type="GeneID" id="9379312"/>
<proteinExistence type="predicted"/>
<keyword evidence="3" id="KW-1185">Reference proteome</keyword>
<accession>D6RPZ4</accession>
<evidence type="ECO:0000313" key="3">
    <source>
        <dbReference type="Proteomes" id="UP000001861"/>
    </source>
</evidence>
<dbReference type="KEGG" id="cci:CC1G_15315"/>
<organism evidence="2 3">
    <name type="scientific">Coprinopsis cinerea (strain Okayama-7 / 130 / ATCC MYA-4618 / FGSC 9003)</name>
    <name type="common">Inky cap fungus</name>
    <name type="synonym">Hormographiella aspergillata</name>
    <dbReference type="NCBI Taxonomy" id="240176"/>
    <lineage>
        <taxon>Eukaryota</taxon>
        <taxon>Fungi</taxon>
        <taxon>Dikarya</taxon>
        <taxon>Basidiomycota</taxon>
        <taxon>Agaricomycotina</taxon>
        <taxon>Agaricomycetes</taxon>
        <taxon>Agaricomycetidae</taxon>
        <taxon>Agaricales</taxon>
        <taxon>Agaricineae</taxon>
        <taxon>Psathyrellaceae</taxon>
        <taxon>Coprinopsis</taxon>
    </lineage>
</organism>
<reference evidence="2 3" key="1">
    <citation type="journal article" date="2010" name="Proc. Natl. Acad. Sci. U.S.A.">
        <title>Insights into evolution of multicellular fungi from the assembled chromosomes of the mushroom Coprinopsis cinerea (Coprinus cinereus).</title>
        <authorList>
            <person name="Stajich J.E."/>
            <person name="Wilke S.K."/>
            <person name="Ahren D."/>
            <person name="Au C.H."/>
            <person name="Birren B.W."/>
            <person name="Borodovsky M."/>
            <person name="Burns C."/>
            <person name="Canback B."/>
            <person name="Casselton L.A."/>
            <person name="Cheng C.K."/>
            <person name="Deng J."/>
            <person name="Dietrich F.S."/>
            <person name="Fargo D.C."/>
            <person name="Farman M.L."/>
            <person name="Gathman A.C."/>
            <person name="Goldberg J."/>
            <person name="Guigo R."/>
            <person name="Hoegger P.J."/>
            <person name="Hooker J.B."/>
            <person name="Huggins A."/>
            <person name="James T.Y."/>
            <person name="Kamada T."/>
            <person name="Kilaru S."/>
            <person name="Kodira C."/>
            <person name="Kues U."/>
            <person name="Kupfer D."/>
            <person name="Kwan H.S."/>
            <person name="Lomsadze A."/>
            <person name="Li W."/>
            <person name="Lilly W.W."/>
            <person name="Ma L.J."/>
            <person name="Mackey A.J."/>
            <person name="Manning G."/>
            <person name="Martin F."/>
            <person name="Muraguchi H."/>
            <person name="Natvig D.O."/>
            <person name="Palmerini H."/>
            <person name="Ramesh M.A."/>
            <person name="Rehmeyer C.J."/>
            <person name="Roe B.A."/>
            <person name="Shenoy N."/>
            <person name="Stanke M."/>
            <person name="Ter-Hovhannisyan V."/>
            <person name="Tunlid A."/>
            <person name="Velagapudi R."/>
            <person name="Vision T.J."/>
            <person name="Zeng Q."/>
            <person name="Zolan M.E."/>
            <person name="Pukkila P.J."/>
        </authorList>
    </citation>
    <scope>NUCLEOTIDE SEQUENCE [LARGE SCALE GENOMIC DNA]</scope>
    <source>
        <strain evidence="3">Okayama-7 / 130 / ATCC MYA-4618 / FGSC 9003</strain>
    </source>
</reference>
<name>D6RPZ4_COPC7</name>
<dbReference type="VEuPathDB" id="FungiDB:CC1G_15315"/>
<feature type="region of interest" description="Disordered" evidence="1">
    <location>
        <begin position="55"/>
        <end position="85"/>
    </location>
</feature>
<gene>
    <name evidence="2" type="ORF">CC1G_15315</name>
</gene>
<sequence>MTIRTPDTPGQVITRGREMTLGNDQRTWSDSWKLERPTGRKLVGNDQGRPYLKDLWKWHGHPSTSGKDNRRGSRGPTPPTPLHTLTPWCGTIRGYETPHLDCGDTTTLCGHNPWPSTADNTFQRRPTIFISW</sequence>
<evidence type="ECO:0000256" key="1">
    <source>
        <dbReference type="SAM" id="MobiDB-lite"/>
    </source>
</evidence>